<reference evidence="1" key="1">
    <citation type="submission" date="2020-08" db="EMBL/GenBank/DDBJ databases">
        <title>Genome public.</title>
        <authorList>
            <person name="Liu C."/>
            <person name="Sun Q."/>
        </authorList>
    </citation>
    <scope>NUCLEOTIDE SEQUENCE</scope>
    <source>
        <strain evidence="1">BX8</strain>
    </source>
</reference>
<dbReference type="EMBL" id="JACONZ010000003">
    <property type="protein sequence ID" value="MBC5581776.1"/>
    <property type="molecule type" value="Genomic_DNA"/>
</dbReference>
<accession>A0A923I7M1</accession>
<name>A0A923I7M1_9FIRM</name>
<evidence type="ECO:0000313" key="1">
    <source>
        <dbReference type="EMBL" id="MBC5581776.1"/>
    </source>
</evidence>
<dbReference type="Pfam" id="PF22507">
    <property type="entry name" value="DUF6994"/>
    <property type="match status" value="1"/>
</dbReference>
<dbReference type="InterPro" id="IPR054263">
    <property type="entry name" value="DUF6994"/>
</dbReference>
<proteinExistence type="predicted"/>
<organism evidence="1 2">
    <name type="scientific">Anaerofilum hominis</name>
    <dbReference type="NCBI Taxonomy" id="2763016"/>
    <lineage>
        <taxon>Bacteria</taxon>
        <taxon>Bacillati</taxon>
        <taxon>Bacillota</taxon>
        <taxon>Clostridia</taxon>
        <taxon>Eubacteriales</taxon>
        <taxon>Oscillospiraceae</taxon>
        <taxon>Anaerofilum</taxon>
    </lineage>
</organism>
<dbReference type="AlphaFoldDB" id="A0A923I7M1"/>
<sequence>MSRNDIDVSFDFTTDTPGYWANFWNKNDGLGTGGKDPDVLSKTLQKYHQILWSKELPNGEMLDLSIGKGPSYLIWKNFRFGSDSITASFRYKRYKKMLQQVEDALPNYRAYMEAYIKKSYTIGGSIIFPKRMGGINQSRGCNPFIKDRWDLSLECIRRYYSGEESPLSKVLQQDRDFFNLFVNFKGYVDFFYLQDCVSADYSEVKIWIGDAEFTHDPLPQTVDSYLVWIKSNLDFVEKRNQWIQKVCQSKGNKD</sequence>
<dbReference type="Proteomes" id="UP000659630">
    <property type="component" value="Unassembled WGS sequence"/>
</dbReference>
<keyword evidence="2" id="KW-1185">Reference proteome</keyword>
<comment type="caution">
    <text evidence="1">The sequence shown here is derived from an EMBL/GenBank/DDBJ whole genome shotgun (WGS) entry which is preliminary data.</text>
</comment>
<gene>
    <name evidence="1" type="ORF">H8S23_09670</name>
</gene>
<evidence type="ECO:0000313" key="2">
    <source>
        <dbReference type="Proteomes" id="UP000659630"/>
    </source>
</evidence>
<protein>
    <submittedName>
        <fullName evidence="1">Uncharacterized protein</fullName>
    </submittedName>
</protein>